<dbReference type="Proteomes" id="UP000054466">
    <property type="component" value="Unassembled WGS sequence"/>
</dbReference>
<dbReference type="InterPro" id="IPR044230">
    <property type="entry name" value="GTF3C4"/>
</dbReference>
<dbReference type="GeneID" id="27349066"/>
<evidence type="ECO:0000313" key="4">
    <source>
        <dbReference type="EMBL" id="KIW24140.1"/>
    </source>
</evidence>
<feature type="domain" description="Transcription factor IIIC 90kDa subunit N-terminal" evidence="2">
    <location>
        <begin position="301"/>
        <end position="390"/>
    </location>
</feature>
<dbReference type="PANTHER" id="PTHR15496">
    <property type="entry name" value="GENERAL TRANSCRIPTION FACTOR 3C POLYPEPTIDE 4 FAMILY"/>
    <property type="match status" value="1"/>
</dbReference>
<dbReference type="OrthoDB" id="6021743at2759"/>
<feature type="domain" description="Transcription factor IIIC putative zinc-finger" evidence="3">
    <location>
        <begin position="498"/>
        <end position="583"/>
    </location>
</feature>
<protein>
    <recommendedName>
        <fullName evidence="6">Transcription factor IIIC putative zinc-finger domain-containing protein</fullName>
    </recommendedName>
</protein>
<reference evidence="4 5" key="1">
    <citation type="submission" date="2015-01" db="EMBL/GenBank/DDBJ databases">
        <title>The Genome Sequence of Cladophialophora immunda CBS83496.</title>
        <authorList>
            <consortium name="The Broad Institute Genomics Platform"/>
            <person name="Cuomo C."/>
            <person name="de Hoog S."/>
            <person name="Gorbushina A."/>
            <person name="Stielow B."/>
            <person name="Teixiera M."/>
            <person name="Abouelleil A."/>
            <person name="Chapman S.B."/>
            <person name="Priest M."/>
            <person name="Young S.K."/>
            <person name="Wortman J."/>
            <person name="Nusbaum C."/>
            <person name="Birren B."/>
        </authorList>
    </citation>
    <scope>NUCLEOTIDE SEQUENCE [LARGE SCALE GENOMIC DNA]</scope>
    <source>
        <strain evidence="4 5">CBS 83496</strain>
    </source>
</reference>
<feature type="region of interest" description="Disordered" evidence="1">
    <location>
        <begin position="463"/>
        <end position="488"/>
    </location>
</feature>
<dbReference type="RefSeq" id="XP_016244356.1">
    <property type="nucleotide sequence ID" value="XM_016397165.1"/>
</dbReference>
<evidence type="ECO:0000259" key="3">
    <source>
        <dbReference type="Pfam" id="PF12660"/>
    </source>
</evidence>
<dbReference type="InterPro" id="IPR024761">
    <property type="entry name" value="TFIIIC_delta_N"/>
</dbReference>
<evidence type="ECO:0000256" key="1">
    <source>
        <dbReference type="SAM" id="MobiDB-lite"/>
    </source>
</evidence>
<dbReference type="PANTHER" id="PTHR15496:SF2">
    <property type="entry name" value="GENERAL TRANSCRIPTION FACTOR 3C POLYPEPTIDE 4"/>
    <property type="match status" value="1"/>
</dbReference>
<dbReference type="STRING" id="569365.A0A0D2C0Z1"/>
<gene>
    <name evidence="4" type="ORF">PV07_09872</name>
</gene>
<dbReference type="GO" id="GO:0000127">
    <property type="term" value="C:transcription factor TFIIIC complex"/>
    <property type="evidence" value="ECO:0007669"/>
    <property type="project" value="InterPro"/>
</dbReference>
<accession>A0A0D2C0Z1</accession>
<name>A0A0D2C0Z1_9EURO</name>
<keyword evidence="5" id="KW-1185">Reference proteome</keyword>
<dbReference type="EMBL" id="KN847045">
    <property type="protein sequence ID" value="KIW24140.1"/>
    <property type="molecule type" value="Genomic_DNA"/>
</dbReference>
<dbReference type="GO" id="GO:0004402">
    <property type="term" value="F:histone acetyltransferase activity"/>
    <property type="evidence" value="ECO:0007669"/>
    <property type="project" value="InterPro"/>
</dbReference>
<dbReference type="Pfam" id="PF12657">
    <property type="entry name" value="TFIIIC_delta"/>
    <property type="match status" value="2"/>
</dbReference>
<proteinExistence type="predicted"/>
<dbReference type="AlphaFoldDB" id="A0A0D2C0Z1"/>
<dbReference type="Pfam" id="PF12660">
    <property type="entry name" value="zf-TFIIIC"/>
    <property type="match status" value="1"/>
</dbReference>
<evidence type="ECO:0008006" key="6">
    <source>
        <dbReference type="Google" id="ProtNLM"/>
    </source>
</evidence>
<feature type="compositionally biased region" description="Polar residues" evidence="1">
    <location>
        <begin position="463"/>
        <end position="484"/>
    </location>
</feature>
<evidence type="ECO:0000313" key="5">
    <source>
        <dbReference type="Proteomes" id="UP000054466"/>
    </source>
</evidence>
<dbReference type="HOGENOM" id="CLU_011098_1_0_1"/>
<dbReference type="InterPro" id="IPR024764">
    <property type="entry name" value="TFIIIC_Znf"/>
</dbReference>
<dbReference type="VEuPathDB" id="FungiDB:PV07_09872"/>
<feature type="domain" description="Transcription factor IIIC 90kDa subunit N-terminal" evidence="2">
    <location>
        <begin position="25"/>
        <end position="259"/>
    </location>
</feature>
<evidence type="ECO:0000259" key="2">
    <source>
        <dbReference type="Pfam" id="PF12657"/>
    </source>
</evidence>
<organism evidence="4 5">
    <name type="scientific">Cladophialophora immunda</name>
    <dbReference type="NCBI Taxonomy" id="569365"/>
    <lineage>
        <taxon>Eukaryota</taxon>
        <taxon>Fungi</taxon>
        <taxon>Dikarya</taxon>
        <taxon>Ascomycota</taxon>
        <taxon>Pezizomycotina</taxon>
        <taxon>Eurotiomycetes</taxon>
        <taxon>Chaetothyriomycetidae</taxon>
        <taxon>Chaetothyriales</taxon>
        <taxon>Herpotrichiellaceae</taxon>
        <taxon>Cladophialophora</taxon>
    </lineage>
</organism>
<sequence length="585" mass="65076">METLKDSLEPVALPYWPTCKNALTWSPEDLAVAAGELVHILTPRDASRSLGDPGHRLWHTFTLRVNQFDPSEWPYQDLATITHFSVGEELSESTVVSLSWSPPGLGIYRRSVLAILTSNLILSLWESSGRLGVWQRTAIVNQYLPIQPSGDETDNSRLQRRVRAFRWLPPLLPSEESGWGCQFLAVADDDFTVSFFQLWKANGAVYGRWSYKLCAQYKIPGLRQFDASAMKKFGLQTILAQSSPISSLETSKWRFEDGPSRHSGTAAVDVKVSFGQCSEAKYLSLHVKWMDGSNDKTRREMAFSVTPLKSASSFLSLEMPTQSQFDSVIQKPRSDFDRNFGLGGRLRVNYWGTAFSPDHTIAAACITLHPSDMIEYGAPSSQRTTVVFMRIREPPMSDYIPDHPSEVQKRILEFVRDSPLGLVKTDLDKHIVRTAAALIKLDFKTSSSLTRWADDMLDLLPTSASRQDSSGTDQRQASNNTNLIATAEPGGETSVLADEVCDLCGDTIPFSADPGRARCNRGHQFSRCSLSFVAIQEPGISMYCSKCGRQFLDPGKLECADGPSLSQALFDNFDVCPYCQGKFRG</sequence>
<dbReference type="GO" id="GO:0006384">
    <property type="term" value="P:transcription initiation at RNA polymerase III promoter"/>
    <property type="evidence" value="ECO:0007669"/>
    <property type="project" value="InterPro"/>
</dbReference>